<sequence length="166" mass="17868">MSPDGPQPVVEVQAESALWEALPGVEAAAEAAVFAALKAANLTCRPDAELSVMLADDARVRELNRDWRGKDNATNVLSFPGAEDEDVEDAVLLGDVVLAYETVAREAEAEDKSLRDHFTHLVVHGTLHLFGFDHLTAEEAEEMESIERQALAGLGIADPYSETSPA</sequence>
<keyword evidence="9" id="KW-1185">Reference proteome</keyword>
<evidence type="ECO:0000256" key="7">
    <source>
        <dbReference type="HAMAP-Rule" id="MF_00009"/>
    </source>
</evidence>
<protein>
    <recommendedName>
        <fullName evidence="7">Endoribonuclease YbeY</fullName>
        <ecNumber evidence="7">3.1.-.-</ecNumber>
    </recommendedName>
</protein>
<dbReference type="InterPro" id="IPR002036">
    <property type="entry name" value="YbeY"/>
</dbReference>
<feature type="binding site" evidence="7">
    <location>
        <position position="124"/>
    </location>
    <ligand>
        <name>Zn(2+)</name>
        <dbReference type="ChEBI" id="CHEBI:29105"/>
        <note>catalytic</note>
    </ligand>
</feature>
<evidence type="ECO:0000256" key="5">
    <source>
        <dbReference type="ARBA" id="ARBA00022801"/>
    </source>
</evidence>
<dbReference type="SUPFAM" id="SSF55486">
    <property type="entry name" value="Metalloproteases ('zincins'), catalytic domain"/>
    <property type="match status" value="1"/>
</dbReference>
<keyword evidence="4 7" id="KW-0255">Endonuclease</keyword>
<evidence type="ECO:0000256" key="3">
    <source>
        <dbReference type="ARBA" id="ARBA00022723"/>
    </source>
</evidence>
<comment type="caution">
    <text evidence="8">The sequence shown here is derived from an EMBL/GenBank/DDBJ whole genome shotgun (WGS) entry which is preliminary data.</text>
</comment>
<gene>
    <name evidence="7 8" type="primary">ybeY</name>
    <name evidence="8" type="ORF">SCD90_15660</name>
</gene>
<evidence type="ECO:0000313" key="8">
    <source>
        <dbReference type="EMBL" id="MDX6807503.1"/>
    </source>
</evidence>
<comment type="function">
    <text evidence="7">Single strand-specific metallo-endoribonuclease involved in late-stage 70S ribosome quality control and in maturation of the 3' terminus of the 16S rRNA.</text>
</comment>
<feature type="binding site" evidence="7">
    <location>
        <position position="128"/>
    </location>
    <ligand>
        <name>Zn(2+)</name>
        <dbReference type="ChEBI" id="CHEBI:29105"/>
        <note>catalytic</note>
    </ligand>
</feature>
<evidence type="ECO:0000256" key="2">
    <source>
        <dbReference type="ARBA" id="ARBA00022722"/>
    </source>
</evidence>
<name>A0ABU4RRM0_9HYPH</name>
<dbReference type="EMBL" id="JAXAFJ010000013">
    <property type="protein sequence ID" value="MDX6807503.1"/>
    <property type="molecule type" value="Genomic_DNA"/>
</dbReference>
<dbReference type="InterPro" id="IPR020549">
    <property type="entry name" value="YbeY_CS"/>
</dbReference>
<dbReference type="NCBIfam" id="TIGR00043">
    <property type="entry name" value="rRNA maturation RNase YbeY"/>
    <property type="match status" value="1"/>
</dbReference>
<evidence type="ECO:0000256" key="6">
    <source>
        <dbReference type="ARBA" id="ARBA00022833"/>
    </source>
</evidence>
<dbReference type="RefSeq" id="WP_319845648.1">
    <property type="nucleotide sequence ID" value="NZ_JAXAFJ010000013.1"/>
</dbReference>
<dbReference type="Pfam" id="PF02130">
    <property type="entry name" value="YbeY"/>
    <property type="match status" value="1"/>
</dbReference>
<dbReference type="PANTHER" id="PTHR46986">
    <property type="entry name" value="ENDORIBONUCLEASE YBEY, CHLOROPLASTIC"/>
    <property type="match status" value="1"/>
</dbReference>
<feature type="binding site" evidence="7">
    <location>
        <position position="134"/>
    </location>
    <ligand>
        <name>Zn(2+)</name>
        <dbReference type="ChEBI" id="CHEBI:29105"/>
        <note>catalytic</note>
    </ligand>
</feature>
<dbReference type="InterPro" id="IPR023091">
    <property type="entry name" value="MetalPrtase_cat_dom_sf_prd"/>
</dbReference>
<keyword evidence="5 7" id="KW-0378">Hydrolase</keyword>
<organism evidence="8 9">
    <name type="scientific">Terrihabitans rhizophilus</name>
    <dbReference type="NCBI Taxonomy" id="3092662"/>
    <lineage>
        <taxon>Bacteria</taxon>
        <taxon>Pseudomonadati</taxon>
        <taxon>Pseudomonadota</taxon>
        <taxon>Alphaproteobacteria</taxon>
        <taxon>Hyphomicrobiales</taxon>
        <taxon>Terrihabitans</taxon>
    </lineage>
</organism>
<dbReference type="PROSITE" id="PS01306">
    <property type="entry name" value="UPF0054"/>
    <property type="match status" value="1"/>
</dbReference>
<dbReference type="HAMAP" id="MF_00009">
    <property type="entry name" value="Endoribonucl_YbeY"/>
    <property type="match status" value="1"/>
</dbReference>
<dbReference type="EC" id="3.1.-.-" evidence="7"/>
<proteinExistence type="inferred from homology"/>
<keyword evidence="7" id="KW-0963">Cytoplasm</keyword>
<evidence type="ECO:0000256" key="4">
    <source>
        <dbReference type="ARBA" id="ARBA00022759"/>
    </source>
</evidence>
<evidence type="ECO:0000256" key="1">
    <source>
        <dbReference type="ARBA" id="ARBA00010875"/>
    </source>
</evidence>
<dbReference type="Gene3D" id="3.40.390.30">
    <property type="entry name" value="Metalloproteases ('zincins'), catalytic domain"/>
    <property type="match status" value="1"/>
</dbReference>
<keyword evidence="7" id="KW-0690">Ribosome biogenesis</keyword>
<comment type="subcellular location">
    <subcellularLocation>
        <location evidence="7">Cytoplasm</location>
    </subcellularLocation>
</comment>
<dbReference type="Proteomes" id="UP001274321">
    <property type="component" value="Unassembled WGS sequence"/>
</dbReference>
<evidence type="ECO:0000313" key="9">
    <source>
        <dbReference type="Proteomes" id="UP001274321"/>
    </source>
</evidence>
<keyword evidence="3 7" id="KW-0479">Metal-binding</keyword>
<reference evidence="8 9" key="1">
    <citation type="submission" date="2023-11" db="EMBL/GenBank/DDBJ databases">
        <authorList>
            <person name="Bao R."/>
        </authorList>
    </citation>
    <scope>NUCLEOTIDE SEQUENCE [LARGE SCALE GENOMIC DNA]</scope>
    <source>
        <strain evidence="8 9">PJ23</strain>
    </source>
</reference>
<accession>A0ABU4RRM0</accession>
<comment type="cofactor">
    <cofactor evidence="7">
        <name>Zn(2+)</name>
        <dbReference type="ChEBI" id="CHEBI:29105"/>
    </cofactor>
    <text evidence="7">Binds 1 zinc ion.</text>
</comment>
<comment type="similarity">
    <text evidence="1 7">Belongs to the endoribonuclease YbeY family.</text>
</comment>
<keyword evidence="2 7" id="KW-0540">Nuclease</keyword>
<dbReference type="PANTHER" id="PTHR46986:SF1">
    <property type="entry name" value="ENDORIBONUCLEASE YBEY, CHLOROPLASTIC"/>
    <property type="match status" value="1"/>
</dbReference>
<keyword evidence="6 7" id="KW-0862">Zinc</keyword>
<keyword evidence="7" id="KW-0698">rRNA processing</keyword>